<dbReference type="EC" id="2.3.2.27" evidence="6"/>
<reference evidence="19 20" key="1">
    <citation type="submission" date="2024-09" db="EMBL/GenBank/DDBJ databases">
        <title>Itraconazole resistance in Madurella fahalii resulting from another homologue of gene encoding cytochrome P450 14-alpha sterol demethylase (CYP51).</title>
        <authorList>
            <person name="Yoshioka I."/>
            <person name="Fahal A.H."/>
            <person name="Kaneko S."/>
            <person name="Yaguchi T."/>
        </authorList>
    </citation>
    <scope>NUCLEOTIDE SEQUENCE [LARGE SCALE GENOMIC DNA]</scope>
    <source>
        <strain evidence="19 20">IFM 68171</strain>
    </source>
</reference>
<evidence type="ECO:0000256" key="10">
    <source>
        <dbReference type="ARBA" id="ARBA00022786"/>
    </source>
</evidence>
<evidence type="ECO:0000256" key="4">
    <source>
        <dbReference type="ARBA" id="ARBA00004123"/>
    </source>
</evidence>
<dbReference type="InterPro" id="IPR003613">
    <property type="entry name" value="Ubox_domain"/>
</dbReference>
<feature type="compositionally biased region" description="Gly residues" evidence="16">
    <location>
        <begin position="609"/>
        <end position="619"/>
    </location>
</feature>
<dbReference type="InterPro" id="IPR002130">
    <property type="entry name" value="Cyclophilin-type_PPIase_dom"/>
</dbReference>
<feature type="compositionally biased region" description="Basic and acidic residues" evidence="16">
    <location>
        <begin position="577"/>
        <end position="603"/>
    </location>
</feature>
<keyword evidence="20" id="KW-1185">Reference proteome</keyword>
<dbReference type="PANTHER" id="PTHR45625:SF1">
    <property type="entry name" value="RING-TYPE E3 UBIQUITIN-PROTEIN LIGASE PPIL2"/>
    <property type="match status" value="1"/>
</dbReference>
<dbReference type="RefSeq" id="XP_070922504.1">
    <property type="nucleotide sequence ID" value="XM_071066403.1"/>
</dbReference>
<feature type="region of interest" description="Disordered" evidence="16">
    <location>
        <begin position="251"/>
        <end position="290"/>
    </location>
</feature>
<comment type="catalytic activity">
    <reaction evidence="2">
        <text>[protein]-peptidylproline (omega=180) = [protein]-peptidylproline (omega=0)</text>
        <dbReference type="Rhea" id="RHEA:16237"/>
        <dbReference type="Rhea" id="RHEA-COMP:10747"/>
        <dbReference type="Rhea" id="RHEA-COMP:10748"/>
        <dbReference type="ChEBI" id="CHEBI:83833"/>
        <dbReference type="ChEBI" id="CHEBI:83834"/>
        <dbReference type="EC" id="5.2.1.8"/>
    </reaction>
</comment>
<proteinExistence type="inferred from homology"/>
<comment type="subcellular location">
    <subcellularLocation>
        <location evidence="4">Nucleus</location>
    </subcellularLocation>
</comment>
<evidence type="ECO:0000313" key="19">
    <source>
        <dbReference type="EMBL" id="GAB1320774.1"/>
    </source>
</evidence>
<dbReference type="InterPro" id="IPR026951">
    <property type="entry name" value="PPIL2_U-box_dom"/>
</dbReference>
<evidence type="ECO:0000256" key="11">
    <source>
        <dbReference type="ARBA" id="ARBA00023110"/>
    </source>
</evidence>
<dbReference type="Gene3D" id="3.30.40.10">
    <property type="entry name" value="Zinc/RING finger domain, C3HC4 (zinc finger)"/>
    <property type="match status" value="1"/>
</dbReference>
<keyword evidence="19" id="KW-0413">Isomerase</keyword>
<evidence type="ECO:0000256" key="7">
    <source>
        <dbReference type="ARBA" id="ARBA00013194"/>
    </source>
</evidence>
<dbReference type="GeneID" id="98181726"/>
<dbReference type="Pfam" id="PF00160">
    <property type="entry name" value="Pro_isomerase"/>
    <property type="match status" value="1"/>
</dbReference>
<dbReference type="Gene3D" id="2.40.100.10">
    <property type="entry name" value="Cyclophilin-like"/>
    <property type="match status" value="1"/>
</dbReference>
<keyword evidence="9" id="KW-0808">Transferase</keyword>
<dbReference type="Proteomes" id="UP001628179">
    <property type="component" value="Unassembled WGS sequence"/>
</dbReference>
<organism evidence="19 20">
    <name type="scientific">Madurella fahalii</name>
    <dbReference type="NCBI Taxonomy" id="1157608"/>
    <lineage>
        <taxon>Eukaryota</taxon>
        <taxon>Fungi</taxon>
        <taxon>Dikarya</taxon>
        <taxon>Ascomycota</taxon>
        <taxon>Pezizomycotina</taxon>
        <taxon>Sordariomycetes</taxon>
        <taxon>Sordariomycetidae</taxon>
        <taxon>Sordariales</taxon>
        <taxon>Sordariales incertae sedis</taxon>
        <taxon>Madurella</taxon>
    </lineage>
</organism>
<dbReference type="PROSITE" id="PS50072">
    <property type="entry name" value="CSA_PPIASE_2"/>
    <property type="match status" value="1"/>
</dbReference>
<keyword evidence="11" id="KW-0697">Rotamase</keyword>
<dbReference type="GO" id="GO:0016853">
    <property type="term" value="F:isomerase activity"/>
    <property type="evidence" value="ECO:0007669"/>
    <property type="project" value="UniProtKB-KW"/>
</dbReference>
<dbReference type="CDD" id="cd16663">
    <property type="entry name" value="RING-Ubox_PPIL2"/>
    <property type="match status" value="1"/>
</dbReference>
<evidence type="ECO:0000256" key="8">
    <source>
        <dbReference type="ARBA" id="ARBA00020592"/>
    </source>
</evidence>
<evidence type="ECO:0000256" key="14">
    <source>
        <dbReference type="ARBA" id="ARBA00030942"/>
    </source>
</evidence>
<evidence type="ECO:0000256" key="16">
    <source>
        <dbReference type="SAM" id="MobiDB-lite"/>
    </source>
</evidence>
<evidence type="ECO:0000256" key="2">
    <source>
        <dbReference type="ARBA" id="ARBA00000971"/>
    </source>
</evidence>
<accession>A0ABQ0GSR3</accession>
<dbReference type="InterPro" id="IPR044666">
    <property type="entry name" value="Cyclophilin_A-like"/>
</dbReference>
<feature type="region of interest" description="Disordered" evidence="16">
    <location>
        <begin position="511"/>
        <end position="619"/>
    </location>
</feature>
<dbReference type="InterPro" id="IPR013083">
    <property type="entry name" value="Znf_RING/FYVE/PHD"/>
</dbReference>
<protein>
    <recommendedName>
        <fullName evidence="8">Peptidyl-prolyl cis-trans isomerase-like 2</fullName>
        <ecNumber evidence="6">2.3.2.27</ecNumber>
        <ecNumber evidence="7">5.2.1.8</ecNumber>
    </recommendedName>
    <alternativeName>
        <fullName evidence="13">Cyclophilin-60</fullName>
    </alternativeName>
    <alternativeName>
        <fullName evidence="14">Cyclophilin-like protein Cyp-60</fullName>
    </alternativeName>
    <alternativeName>
        <fullName evidence="15">RING-type E3 ubiquitin transferase isomerase-like 2</fullName>
    </alternativeName>
</protein>
<evidence type="ECO:0000256" key="6">
    <source>
        <dbReference type="ARBA" id="ARBA00012483"/>
    </source>
</evidence>
<feature type="compositionally biased region" description="Basic and acidic residues" evidence="16">
    <location>
        <begin position="511"/>
        <end position="535"/>
    </location>
</feature>
<comment type="function">
    <text evidence="3">May catalyze the cis-trans isomerization of proline imidic peptide bonds in oligopeptides thereby assisting the folding of proteins. May also function as a chaperone, playing a role in intracellular transport of proteins. May also have a protein ubiquitin ligase activity acting as an E3 ubiquitin protein ligase or as a ubiquitin-ubiquitin ligase promoting elongation of ubiquitin chains on proteins.</text>
</comment>
<dbReference type="PANTHER" id="PTHR45625">
    <property type="entry name" value="PEPTIDYL-PROLYL CIS-TRANS ISOMERASE-RELATED"/>
    <property type="match status" value="1"/>
</dbReference>
<comment type="catalytic activity">
    <reaction evidence="1">
        <text>S-ubiquitinyl-[E2 ubiquitin-conjugating enzyme]-L-cysteine + [acceptor protein]-L-lysine = [E2 ubiquitin-conjugating enzyme]-L-cysteine + N(6)-ubiquitinyl-[acceptor protein]-L-lysine.</text>
        <dbReference type="EC" id="2.3.2.27"/>
    </reaction>
</comment>
<evidence type="ECO:0000313" key="20">
    <source>
        <dbReference type="Proteomes" id="UP001628179"/>
    </source>
</evidence>
<dbReference type="SMART" id="SM00504">
    <property type="entry name" value="Ubox"/>
    <property type="match status" value="1"/>
</dbReference>
<comment type="similarity">
    <text evidence="5">Belongs to the cyclophilin-type PPIase family. PPIL2 subfamily.</text>
</comment>
<gene>
    <name evidence="19" type="primary">cyp8</name>
    <name evidence="19" type="ORF">MFIFM68171_10984</name>
</gene>
<dbReference type="SUPFAM" id="SSF57850">
    <property type="entry name" value="RING/U-box"/>
    <property type="match status" value="1"/>
</dbReference>
<dbReference type="PRINTS" id="PR00153">
    <property type="entry name" value="CSAPPISMRASE"/>
</dbReference>
<evidence type="ECO:0000256" key="12">
    <source>
        <dbReference type="ARBA" id="ARBA00023242"/>
    </source>
</evidence>
<evidence type="ECO:0000259" key="17">
    <source>
        <dbReference type="PROSITE" id="PS50072"/>
    </source>
</evidence>
<sequence length="619" mass="67175">MGKGTDKLYITHSEWSSSDAYGASVGANAGSRAQRSGAAAHASFKRLPFNFCAASLQPFKNPVCTVDGTIFDVEVISAWLEKHATNPINGEPLAAKDLIRLNFARNADTATGGGGGGGSSSSSGNGVPTDGKGDFIDPVTFKVFTDNTHIVAVRHGSYANVFAWETVERMNIKAKMWRDLVDDAEFGRKDIITLQDPQNAASRDLSRFKYLQDGQDALPTREQEEQRQQGGINIDALGRIGDKVLRAKEAVQRARQAREGGDVNRTTKSLTASKPTASSTPRPPSIQDKKLPANAAAYTTGLAAASFTSTGLTPSTSGERALLSDEEYMLHPKRIKHKGYARIETNLGPLTLELHTDTAPKAVWNFVRLAQRGYYRGVAFHRSIPNFMIQGGDPTGTGRGGQSVWGKSFADELEGPHAHDARGVLSMANKGKNTNSSQFFITYRPAKHLDRKHTIFGRVVDDDDGGGGGMATLDKMERTPTEQGTNRPLHDIVIKDVVVFVDPFEEFLKEKSQKEAESKAKAEIARRGGTEDDKTTWTGKRIRSERDGGRDGASSGGGPVVGKYLQSALANNNTKLAEGKEGEEEGRKKDDERAVETWEEPVRKKAKMGRGGFGNFDGW</sequence>
<evidence type="ECO:0000259" key="18">
    <source>
        <dbReference type="PROSITE" id="PS51698"/>
    </source>
</evidence>
<evidence type="ECO:0000256" key="1">
    <source>
        <dbReference type="ARBA" id="ARBA00000900"/>
    </source>
</evidence>
<dbReference type="EC" id="5.2.1.8" evidence="7"/>
<evidence type="ECO:0000256" key="3">
    <source>
        <dbReference type="ARBA" id="ARBA00003697"/>
    </source>
</evidence>
<name>A0ABQ0GSR3_9PEZI</name>
<keyword evidence="12" id="KW-0539">Nucleus</keyword>
<dbReference type="InterPro" id="IPR020892">
    <property type="entry name" value="Cyclophilin-type_PPIase_CS"/>
</dbReference>
<feature type="compositionally biased region" description="Basic and acidic residues" evidence="16">
    <location>
        <begin position="251"/>
        <end position="262"/>
    </location>
</feature>
<dbReference type="CDD" id="cd01923">
    <property type="entry name" value="cyclophilin_RING"/>
    <property type="match status" value="1"/>
</dbReference>
<evidence type="ECO:0000256" key="13">
    <source>
        <dbReference type="ARBA" id="ARBA00030661"/>
    </source>
</evidence>
<feature type="region of interest" description="Disordered" evidence="16">
    <location>
        <begin position="110"/>
        <end position="131"/>
    </location>
</feature>
<evidence type="ECO:0000256" key="5">
    <source>
        <dbReference type="ARBA" id="ARBA00007930"/>
    </source>
</evidence>
<evidence type="ECO:0000256" key="15">
    <source>
        <dbReference type="ARBA" id="ARBA00033051"/>
    </source>
</evidence>
<keyword evidence="10" id="KW-0833">Ubl conjugation pathway</keyword>
<comment type="caution">
    <text evidence="19">The sequence shown here is derived from an EMBL/GenBank/DDBJ whole genome shotgun (WGS) entry which is preliminary data.</text>
</comment>
<feature type="domain" description="PPIase cyclophilin-type" evidence="17">
    <location>
        <begin position="344"/>
        <end position="499"/>
    </location>
</feature>
<feature type="compositionally biased region" description="Polar residues" evidence="16">
    <location>
        <begin position="264"/>
        <end position="280"/>
    </location>
</feature>
<dbReference type="PROSITE" id="PS00170">
    <property type="entry name" value="CSA_PPIASE_1"/>
    <property type="match status" value="1"/>
</dbReference>
<evidence type="ECO:0000256" key="9">
    <source>
        <dbReference type="ARBA" id="ARBA00022679"/>
    </source>
</evidence>
<dbReference type="EMBL" id="BAAFSV010000006">
    <property type="protein sequence ID" value="GAB1320774.1"/>
    <property type="molecule type" value="Genomic_DNA"/>
</dbReference>
<dbReference type="PROSITE" id="PS51698">
    <property type="entry name" value="U_BOX"/>
    <property type="match status" value="1"/>
</dbReference>
<dbReference type="SUPFAM" id="SSF50891">
    <property type="entry name" value="Cyclophilin-like"/>
    <property type="match status" value="1"/>
</dbReference>
<dbReference type="InterPro" id="IPR029000">
    <property type="entry name" value="Cyclophilin-like_dom_sf"/>
</dbReference>
<feature type="domain" description="U-box" evidence="18">
    <location>
        <begin position="45"/>
        <end position="118"/>
    </location>
</feature>